<name>A0AAE6JSL9_HAEPH</name>
<gene>
    <name evidence="1" type="ORF">E5Q53_09895</name>
</gene>
<dbReference type="KEGG" id="hpaa:E5Q53_09895"/>
<evidence type="ECO:0000313" key="2">
    <source>
        <dbReference type="Proteomes" id="UP000323974"/>
    </source>
</evidence>
<dbReference type="EMBL" id="CP038817">
    <property type="protein sequence ID" value="QEN11708.1"/>
    <property type="molecule type" value="Genomic_DNA"/>
</dbReference>
<dbReference type="Proteomes" id="UP000323974">
    <property type="component" value="Chromosome"/>
</dbReference>
<sequence length="64" mass="7293">MSSHRFIPFEGNPNNWAVKSSKLVKHRAELFPCGVVFLTLSTIENNLYFLTACNELSNGKRLDH</sequence>
<proteinExistence type="predicted"/>
<accession>A0AAE6JSL9</accession>
<organism evidence="1 2">
    <name type="scientific">Haemophilus parahaemolyticus</name>
    <dbReference type="NCBI Taxonomy" id="735"/>
    <lineage>
        <taxon>Bacteria</taxon>
        <taxon>Pseudomonadati</taxon>
        <taxon>Pseudomonadota</taxon>
        <taxon>Gammaproteobacteria</taxon>
        <taxon>Pasteurellales</taxon>
        <taxon>Pasteurellaceae</taxon>
        <taxon>Haemophilus</taxon>
    </lineage>
</organism>
<evidence type="ECO:0000313" key="1">
    <source>
        <dbReference type="EMBL" id="QEN11708.1"/>
    </source>
</evidence>
<dbReference type="AlphaFoldDB" id="A0AAE6JSL9"/>
<protein>
    <submittedName>
        <fullName evidence="1">Uncharacterized protein</fullName>
    </submittedName>
</protein>
<reference evidence="1 2" key="1">
    <citation type="submission" date="2019-04" db="EMBL/GenBank/DDBJ databases">
        <title>Complete Genome and Methylome Analysis of Haemophilus haemolyticus NEB129.</title>
        <authorList>
            <person name="Fomenkov A."/>
            <person name="Roberts R.J."/>
            <person name="Anton B.P."/>
            <person name="Vincze T."/>
        </authorList>
    </citation>
    <scope>NUCLEOTIDE SEQUENCE [LARGE SCALE GENOMIC DNA]</scope>
    <source>
        <strain evidence="1 2">NEB129</strain>
    </source>
</reference>